<dbReference type="Proteomes" id="UP000717585">
    <property type="component" value="Unassembled WGS sequence"/>
</dbReference>
<sequence>MHQLKFRNVREAMISAHRIAEHLYADVPGAKIPLLLSIAFEVQFGEKLPKQTSKVNLAKYTIESLSTLLDSLLPVSLESPHLELMVTLVLTDPKAVGFVQQAKKLLTTPAELSMNILLEDGEDLPIRLHTLLQGTIWAIMMAGGADPDLDDSEDERYHPRPANKTYTSTAKCLWFLCKKFFYTCHVAIKDGTAQTHHADDTPMFTRLYAGRLFTRGSNIWHTLGVRTNQKAATVYAHVRMPPVVDIHVARDGVLALSPKGVFTWGTGYNGTLGHAAAIVHHNVFDYEAELDDDGIEPEPIIEPRRVKFTACPKVDAYERTLPPWHKGKLVLSVAMTYYCTVIVTRAGTVACGLVSRHLNSAGPDTDTDLFHPCPMPQDFRAARVIAEEYVAVVTDDEGNQMIGGRNDKGQLGLGHSRRLGSFAPLPYPVEVVAFGGQSYNIFYGDKTLRYAGTVFKLAEQFLGGPKVRQLLSTARPLVLPFKVKAVLASYKMLAFIRADGKGTFASDESGNLVHWDFAPDQMLSYFNVFGAHTFFFKRGADWYGVGDNRNHALSSAPSDWVHAPVPVPSSAVSGRPTLPMLVEL</sequence>
<dbReference type="InterPro" id="IPR009091">
    <property type="entry name" value="RCC1/BLIP-II"/>
</dbReference>
<dbReference type="EMBL" id="JAHDYR010000069">
    <property type="protein sequence ID" value="KAG9389573.1"/>
    <property type="molecule type" value="Genomic_DNA"/>
</dbReference>
<reference evidence="1" key="1">
    <citation type="submission" date="2021-05" db="EMBL/GenBank/DDBJ databases">
        <title>A free-living protist that lacks canonical eukaryotic 1 DNA replication and segregation systems.</title>
        <authorList>
            <person name="Salas-Leiva D.E."/>
            <person name="Tromer E.C."/>
            <person name="Curtis B.A."/>
            <person name="Jerlstrom-Hultqvist J."/>
            <person name="Kolisko M."/>
            <person name="Yi Z."/>
            <person name="Salas-Leiva J.S."/>
            <person name="Gallot-Lavallee L."/>
            <person name="Kops G.J.P.L."/>
            <person name="Archibald J.M."/>
            <person name="Simpson A.G.B."/>
            <person name="Roger A.J."/>
        </authorList>
    </citation>
    <scope>NUCLEOTIDE SEQUENCE</scope>
    <source>
        <strain evidence="1">BICM</strain>
    </source>
</reference>
<evidence type="ECO:0000313" key="2">
    <source>
        <dbReference type="Proteomes" id="UP000717585"/>
    </source>
</evidence>
<accession>A0A8J6DYN1</accession>
<comment type="caution">
    <text evidence="1">The sequence shown here is derived from an EMBL/GenBank/DDBJ whole genome shotgun (WGS) entry which is preliminary data.</text>
</comment>
<protein>
    <submittedName>
        <fullName evidence="1">Uncharacterized protein</fullName>
    </submittedName>
</protein>
<organism evidence="1 2">
    <name type="scientific">Carpediemonas membranifera</name>
    <dbReference type="NCBI Taxonomy" id="201153"/>
    <lineage>
        <taxon>Eukaryota</taxon>
        <taxon>Metamonada</taxon>
        <taxon>Carpediemonas-like organisms</taxon>
        <taxon>Carpediemonas</taxon>
    </lineage>
</organism>
<proteinExistence type="predicted"/>
<evidence type="ECO:0000313" key="1">
    <source>
        <dbReference type="EMBL" id="KAG9389573.1"/>
    </source>
</evidence>
<keyword evidence="2" id="KW-1185">Reference proteome</keyword>
<dbReference type="AlphaFoldDB" id="A0A8J6DYN1"/>
<name>A0A8J6DYN1_9EUKA</name>
<dbReference type="Gene3D" id="2.130.10.30">
    <property type="entry name" value="Regulator of chromosome condensation 1/beta-lactamase-inhibitor protein II"/>
    <property type="match status" value="1"/>
</dbReference>
<gene>
    <name evidence="1" type="ORF">J8273_8866</name>
</gene>
<dbReference type="SUPFAM" id="SSF50985">
    <property type="entry name" value="RCC1/BLIP-II"/>
    <property type="match status" value="1"/>
</dbReference>
<dbReference type="OrthoDB" id="297375at2759"/>